<dbReference type="AlphaFoldDB" id="A0A1I4E992"/>
<reference evidence="1 2" key="1">
    <citation type="submission" date="2016-10" db="EMBL/GenBank/DDBJ databases">
        <authorList>
            <person name="de Groot N.N."/>
        </authorList>
    </citation>
    <scope>NUCLEOTIDE SEQUENCE [LARGE SCALE GENOMIC DNA]</scope>
    <source>
        <strain evidence="1 2">DSM 19981</strain>
    </source>
</reference>
<sequence>MTMTDAAGRARFTELVKLQTQGRRFLDRDQERKLLEEGLTRYGLTLDEAQGLLRGAAQEGDVAMEAELGASSRQLLRTLADRRNRVARDDFARAVAFYRARAGGALTDAEARRRVKRLMEELDLQPRPSGRILRTRRWYRAIDA</sequence>
<dbReference type="Proteomes" id="UP000199473">
    <property type="component" value="Unassembled WGS sequence"/>
</dbReference>
<dbReference type="RefSeq" id="WP_092962648.1">
    <property type="nucleotide sequence ID" value="NZ_FOSQ01000014.1"/>
</dbReference>
<dbReference type="STRING" id="1123062.SAMN02745775_11478"/>
<gene>
    <name evidence="1" type="ORF">SAMN02745775_11478</name>
</gene>
<proteinExistence type="predicted"/>
<keyword evidence="2" id="KW-1185">Reference proteome</keyword>
<evidence type="ECO:0000313" key="2">
    <source>
        <dbReference type="Proteomes" id="UP000199473"/>
    </source>
</evidence>
<dbReference type="EMBL" id="FOSQ01000014">
    <property type="protein sequence ID" value="SFL01167.1"/>
    <property type="molecule type" value="Genomic_DNA"/>
</dbReference>
<protein>
    <submittedName>
        <fullName evidence="1">Uncharacterized protein</fullName>
    </submittedName>
</protein>
<dbReference type="OrthoDB" id="7273354at2"/>
<organism evidence="1 2">
    <name type="scientific">Falsiroseomonas stagni DSM 19981</name>
    <dbReference type="NCBI Taxonomy" id="1123062"/>
    <lineage>
        <taxon>Bacteria</taxon>
        <taxon>Pseudomonadati</taxon>
        <taxon>Pseudomonadota</taxon>
        <taxon>Alphaproteobacteria</taxon>
        <taxon>Acetobacterales</taxon>
        <taxon>Roseomonadaceae</taxon>
        <taxon>Falsiroseomonas</taxon>
    </lineage>
</organism>
<accession>A0A1I4E992</accession>
<name>A0A1I4E992_9PROT</name>
<evidence type="ECO:0000313" key="1">
    <source>
        <dbReference type="EMBL" id="SFL01167.1"/>
    </source>
</evidence>